<evidence type="ECO:0000259" key="8">
    <source>
        <dbReference type="PROSITE" id="PS51459"/>
    </source>
</evidence>
<evidence type="ECO:0000256" key="4">
    <source>
        <dbReference type="ARBA" id="ARBA00022840"/>
    </source>
</evidence>
<dbReference type="SUPFAM" id="SSF140931">
    <property type="entry name" value="Fic-like"/>
    <property type="match status" value="1"/>
</dbReference>
<proteinExistence type="predicted"/>
<dbReference type="PANTHER" id="PTHR39560:SF1">
    <property type="entry name" value="PROTEIN ADENYLYLTRANSFERASE FIC-RELATED"/>
    <property type="match status" value="1"/>
</dbReference>
<evidence type="ECO:0000256" key="5">
    <source>
        <dbReference type="ARBA" id="ARBA00034531"/>
    </source>
</evidence>
<protein>
    <recommendedName>
        <fullName evidence="5">protein adenylyltransferase</fullName>
        <ecNumber evidence="5">2.7.7.108</ecNumber>
    </recommendedName>
</protein>
<dbReference type="GO" id="GO:0051301">
    <property type="term" value="P:cell division"/>
    <property type="evidence" value="ECO:0007669"/>
    <property type="project" value="UniProtKB-KW"/>
</dbReference>
<dbReference type="GO" id="GO:0051302">
    <property type="term" value="P:regulation of cell division"/>
    <property type="evidence" value="ECO:0007669"/>
    <property type="project" value="TreeGrafter"/>
</dbReference>
<dbReference type="RefSeq" id="WP_223917367.1">
    <property type="nucleotide sequence ID" value="NZ_BPNG01000167.1"/>
</dbReference>
<keyword evidence="1" id="KW-0808">Transferase</keyword>
<comment type="caution">
    <text evidence="9">The sequence shown here is derived from an EMBL/GenBank/DDBJ whole genome shotgun (WGS) entry which is preliminary data.</text>
</comment>
<evidence type="ECO:0000256" key="7">
    <source>
        <dbReference type="ARBA" id="ARBA00048696"/>
    </source>
</evidence>
<dbReference type="Pfam" id="PF02661">
    <property type="entry name" value="Fic"/>
    <property type="match status" value="1"/>
</dbReference>
<dbReference type="GO" id="GO:0070733">
    <property type="term" value="F:AMPylase activity"/>
    <property type="evidence" value="ECO:0007669"/>
    <property type="project" value="UniProtKB-EC"/>
</dbReference>
<keyword evidence="9" id="KW-0131">Cell cycle</keyword>
<comment type="catalytic activity">
    <reaction evidence="6">
        <text>L-threonyl-[protein] + ATP = 3-O-(5'-adenylyl)-L-threonyl-[protein] + diphosphate</text>
        <dbReference type="Rhea" id="RHEA:54292"/>
        <dbReference type="Rhea" id="RHEA-COMP:11060"/>
        <dbReference type="Rhea" id="RHEA-COMP:13847"/>
        <dbReference type="ChEBI" id="CHEBI:30013"/>
        <dbReference type="ChEBI" id="CHEBI:30616"/>
        <dbReference type="ChEBI" id="CHEBI:33019"/>
        <dbReference type="ChEBI" id="CHEBI:138113"/>
        <dbReference type="EC" id="2.7.7.108"/>
    </reaction>
</comment>
<dbReference type="Gene3D" id="1.10.3290.10">
    <property type="entry name" value="Fido-like domain"/>
    <property type="match status" value="1"/>
</dbReference>
<dbReference type="PANTHER" id="PTHR39560">
    <property type="entry name" value="PROTEIN ADENYLYLTRANSFERASE FIC-RELATED"/>
    <property type="match status" value="1"/>
</dbReference>
<accession>A0AAV4YR31</accession>
<keyword evidence="2" id="KW-0548">Nucleotidyltransferase</keyword>
<evidence type="ECO:0000256" key="6">
    <source>
        <dbReference type="ARBA" id="ARBA00047939"/>
    </source>
</evidence>
<evidence type="ECO:0000313" key="9">
    <source>
        <dbReference type="EMBL" id="GJA43404.1"/>
    </source>
</evidence>
<dbReference type="EMBL" id="BPNI01000165">
    <property type="protein sequence ID" value="GJA43404.1"/>
    <property type="molecule type" value="Genomic_DNA"/>
</dbReference>
<feature type="domain" description="Fido" evidence="8">
    <location>
        <begin position="59"/>
        <end position="203"/>
    </location>
</feature>
<keyword evidence="3" id="KW-0547">Nucleotide-binding</keyword>
<dbReference type="EC" id="2.7.7.108" evidence="5"/>
<evidence type="ECO:0000256" key="1">
    <source>
        <dbReference type="ARBA" id="ARBA00022679"/>
    </source>
</evidence>
<dbReference type="InterPro" id="IPR003812">
    <property type="entry name" value="Fido"/>
</dbReference>
<comment type="catalytic activity">
    <reaction evidence="7">
        <text>L-tyrosyl-[protein] + ATP = O-(5'-adenylyl)-L-tyrosyl-[protein] + diphosphate</text>
        <dbReference type="Rhea" id="RHEA:54288"/>
        <dbReference type="Rhea" id="RHEA-COMP:10136"/>
        <dbReference type="Rhea" id="RHEA-COMP:13846"/>
        <dbReference type="ChEBI" id="CHEBI:30616"/>
        <dbReference type="ChEBI" id="CHEBI:33019"/>
        <dbReference type="ChEBI" id="CHEBI:46858"/>
        <dbReference type="ChEBI" id="CHEBI:83624"/>
        <dbReference type="EC" id="2.7.7.108"/>
    </reaction>
</comment>
<dbReference type="Proteomes" id="UP000886939">
    <property type="component" value="Unassembled WGS sequence"/>
</dbReference>
<name>A0AAV4YR31_AERCA</name>
<gene>
    <name evidence="9" type="ORF">KAM343_42000</name>
</gene>
<dbReference type="InterPro" id="IPR036597">
    <property type="entry name" value="Fido-like_dom_sf"/>
</dbReference>
<keyword evidence="9" id="KW-0132">Cell division</keyword>
<evidence type="ECO:0000256" key="2">
    <source>
        <dbReference type="ARBA" id="ARBA00022695"/>
    </source>
</evidence>
<organism evidence="9 10">
    <name type="scientific">Aeromonas caviae</name>
    <name type="common">Aeromonas punctata</name>
    <dbReference type="NCBI Taxonomy" id="648"/>
    <lineage>
        <taxon>Bacteria</taxon>
        <taxon>Pseudomonadati</taxon>
        <taxon>Pseudomonadota</taxon>
        <taxon>Gammaproteobacteria</taxon>
        <taxon>Aeromonadales</taxon>
        <taxon>Aeromonadaceae</taxon>
        <taxon>Aeromonas</taxon>
    </lineage>
</organism>
<reference evidence="9" key="1">
    <citation type="submission" date="2021-07" db="EMBL/GenBank/DDBJ databases">
        <title>Draft genome sequence of carbapenem-resistant Aeromonas spp. in Japan.</title>
        <authorList>
            <person name="Maehana S."/>
            <person name="Suzuki M."/>
            <person name="Kitasato H."/>
        </authorList>
    </citation>
    <scope>NUCLEOTIDE SEQUENCE</scope>
    <source>
        <strain evidence="9">KAM343</strain>
    </source>
</reference>
<evidence type="ECO:0000256" key="3">
    <source>
        <dbReference type="ARBA" id="ARBA00022741"/>
    </source>
</evidence>
<dbReference type="PROSITE" id="PS51459">
    <property type="entry name" value="FIDO"/>
    <property type="match status" value="1"/>
</dbReference>
<keyword evidence="4" id="KW-0067">ATP-binding</keyword>
<dbReference type="GO" id="GO:0005524">
    <property type="term" value="F:ATP binding"/>
    <property type="evidence" value="ECO:0007669"/>
    <property type="project" value="UniProtKB-KW"/>
</dbReference>
<sequence length="203" mass="22852">MNKYWVGGEQTEYQPGSNELVLANLLDIVDPDEINDVELLLLSKLYDEVLTSRLPMGAILSSTLMAWHRRWLGRVYKWAGELRTVNMSKGGFNFAAAPRIPKLLSELDANQMSRLTPCFDMSRAELIAAIAEVHVELILIHPFREGNGRLARLLADVMAVQAGYEPLDYSGWEQQKENYIAAIHAGLACDYRPMQTFVDLALV</sequence>
<dbReference type="AlphaFoldDB" id="A0AAV4YR31"/>
<evidence type="ECO:0000313" key="10">
    <source>
        <dbReference type="Proteomes" id="UP000886939"/>
    </source>
</evidence>